<feature type="region of interest" description="Disordered" evidence="1">
    <location>
        <begin position="1"/>
        <end position="20"/>
    </location>
</feature>
<sequence length="92" mass="10782">MIADSETHDNNQSNDYADRKTSNDMETFVKLLYKIWGITEVLKSDVNYIMEIYTAPTHKKNKRVNKSERIAKIKHRLIASGKKFTKLHNLNE</sequence>
<dbReference type="RefSeq" id="WP_115404073.1">
    <property type="nucleotide sequence ID" value="NZ_QPKV01000007.1"/>
</dbReference>
<keyword evidence="3" id="KW-1185">Reference proteome</keyword>
<name>A0A369PS70_9SPHI</name>
<evidence type="ECO:0000313" key="2">
    <source>
        <dbReference type="EMBL" id="RDC55383.1"/>
    </source>
</evidence>
<dbReference type="EMBL" id="QPKV01000007">
    <property type="protein sequence ID" value="RDC55383.1"/>
    <property type="molecule type" value="Genomic_DNA"/>
</dbReference>
<evidence type="ECO:0000256" key="1">
    <source>
        <dbReference type="SAM" id="MobiDB-lite"/>
    </source>
</evidence>
<dbReference type="Proteomes" id="UP000253961">
    <property type="component" value="Unassembled WGS sequence"/>
</dbReference>
<dbReference type="AlphaFoldDB" id="A0A369PS70"/>
<accession>A0A369PS70</accession>
<proteinExistence type="predicted"/>
<evidence type="ECO:0000313" key="3">
    <source>
        <dbReference type="Proteomes" id="UP000253961"/>
    </source>
</evidence>
<reference evidence="2 3" key="1">
    <citation type="submission" date="2018-07" db="EMBL/GenBank/DDBJ databases">
        <title>Pedobacter sp. nov., isolated from soil.</title>
        <authorList>
            <person name="Zhou L.Y."/>
            <person name="Du Z.J."/>
        </authorList>
    </citation>
    <scope>NUCLEOTIDE SEQUENCE [LARGE SCALE GENOMIC DNA]</scope>
    <source>
        <strain evidence="2 3">JDX94</strain>
    </source>
</reference>
<gene>
    <name evidence="2" type="ORF">DU508_17575</name>
</gene>
<comment type="caution">
    <text evidence="2">The sequence shown here is derived from an EMBL/GenBank/DDBJ whole genome shotgun (WGS) entry which is preliminary data.</text>
</comment>
<organism evidence="2 3">
    <name type="scientific">Pedobacter chinensis</name>
    <dbReference type="NCBI Taxonomy" id="2282421"/>
    <lineage>
        <taxon>Bacteria</taxon>
        <taxon>Pseudomonadati</taxon>
        <taxon>Bacteroidota</taxon>
        <taxon>Sphingobacteriia</taxon>
        <taxon>Sphingobacteriales</taxon>
        <taxon>Sphingobacteriaceae</taxon>
        <taxon>Pedobacter</taxon>
    </lineage>
</organism>
<protein>
    <submittedName>
        <fullName evidence="2">Uncharacterized protein</fullName>
    </submittedName>
</protein>